<organism evidence="3">
    <name type="scientific">Anopheles triannulatus</name>
    <dbReference type="NCBI Taxonomy" id="58253"/>
    <lineage>
        <taxon>Eukaryota</taxon>
        <taxon>Metazoa</taxon>
        <taxon>Ecdysozoa</taxon>
        <taxon>Arthropoda</taxon>
        <taxon>Hexapoda</taxon>
        <taxon>Insecta</taxon>
        <taxon>Pterygota</taxon>
        <taxon>Neoptera</taxon>
        <taxon>Endopterygota</taxon>
        <taxon>Diptera</taxon>
        <taxon>Nematocera</taxon>
        <taxon>Culicoidea</taxon>
        <taxon>Culicidae</taxon>
        <taxon>Anophelinae</taxon>
        <taxon>Anopheles</taxon>
    </lineage>
</organism>
<dbReference type="GO" id="GO:0043130">
    <property type="term" value="F:ubiquitin binding"/>
    <property type="evidence" value="ECO:0007669"/>
    <property type="project" value="TreeGrafter"/>
</dbReference>
<dbReference type="CDD" id="cd14349">
    <property type="entry name" value="UBA_CF106"/>
    <property type="match status" value="1"/>
</dbReference>
<dbReference type="GO" id="GO:0016236">
    <property type="term" value="P:macroautophagy"/>
    <property type="evidence" value="ECO:0007669"/>
    <property type="project" value="TreeGrafter"/>
</dbReference>
<feature type="region of interest" description="Disordered" evidence="1">
    <location>
        <begin position="223"/>
        <end position="242"/>
    </location>
</feature>
<evidence type="ECO:0000313" key="3">
    <source>
        <dbReference type="EMBL" id="MBW45284.1"/>
    </source>
</evidence>
<dbReference type="InterPro" id="IPR009060">
    <property type="entry name" value="UBA-like_sf"/>
</dbReference>
<dbReference type="CDD" id="cd14947">
    <property type="entry name" value="NBR1_like"/>
    <property type="match status" value="1"/>
</dbReference>
<dbReference type="PANTHER" id="PTHR20930:SF0">
    <property type="entry name" value="PROTEIN ILRUN"/>
    <property type="match status" value="1"/>
</dbReference>
<dbReference type="GO" id="GO:0000407">
    <property type="term" value="C:phagophore assembly site"/>
    <property type="evidence" value="ECO:0007669"/>
    <property type="project" value="TreeGrafter"/>
</dbReference>
<dbReference type="Gene3D" id="2.60.40.10">
    <property type="entry name" value="Immunoglobulins"/>
    <property type="match status" value="1"/>
</dbReference>
<dbReference type="SUPFAM" id="SSF46934">
    <property type="entry name" value="UBA-like"/>
    <property type="match status" value="1"/>
</dbReference>
<dbReference type="PANTHER" id="PTHR20930">
    <property type="entry name" value="OVARIAN CARCINOMA ANTIGEN CA125-RELATED"/>
    <property type="match status" value="1"/>
</dbReference>
<dbReference type="InterPro" id="IPR013783">
    <property type="entry name" value="Ig-like_fold"/>
</dbReference>
<dbReference type="InterPro" id="IPR039517">
    <property type="entry name" value="C6orf106_UBA-like"/>
</dbReference>
<name>A0A2M4AWW9_9DIPT</name>
<protein>
    <recommendedName>
        <fullName evidence="2">Nbr1 FW domain-containing protein</fullName>
    </recommendedName>
</protein>
<reference evidence="3" key="1">
    <citation type="submission" date="2018-01" db="EMBL/GenBank/DDBJ databases">
        <title>An insight into the sialome of Amazonian anophelines.</title>
        <authorList>
            <person name="Ribeiro J.M."/>
            <person name="Scarpassa V."/>
            <person name="Calvo E."/>
        </authorList>
    </citation>
    <scope>NUCLEOTIDE SEQUENCE</scope>
    <source>
        <tissue evidence="3">Salivary glands</tissue>
    </source>
</reference>
<dbReference type="Pfam" id="PF14555">
    <property type="entry name" value="UBA_4"/>
    <property type="match status" value="1"/>
</dbReference>
<dbReference type="InterPro" id="IPR032350">
    <property type="entry name" value="Nbr1_FW"/>
</dbReference>
<accession>A0A2M4AWW9</accession>
<dbReference type="EMBL" id="GGFK01011963">
    <property type="protein sequence ID" value="MBW45284.1"/>
    <property type="molecule type" value="Transcribed_RNA"/>
</dbReference>
<evidence type="ECO:0000259" key="2">
    <source>
        <dbReference type="Pfam" id="PF16158"/>
    </source>
</evidence>
<sequence>MDQDDNEETPAAYEPDSVDMDLMRLLAPFSSMVTTDKDELIRQFQTIGANMNAETASFFLEMSNWNLQAAVGCYFDTLGQPGMPSMKFLNDVTVGKGEKVTPNTKIHLKFQVQNNGDAAWVNGTYMSLKTANLAQSTSVPNEKFFVPSISCNETVIVAVQMLSPAVEGLYVTNWAMYTPNGFEFGDNISISLYVCDTGTMAATQATSGGLTAGICPIEDGGTIEDDGTFEGGGTIEDVDMWD</sequence>
<dbReference type="Pfam" id="PF16158">
    <property type="entry name" value="N_BRCA1_IG"/>
    <property type="match status" value="1"/>
</dbReference>
<feature type="domain" description="Nbr1 FW" evidence="2">
    <location>
        <begin position="93"/>
        <end position="194"/>
    </location>
</feature>
<proteinExistence type="predicted"/>
<evidence type="ECO:0000256" key="1">
    <source>
        <dbReference type="SAM" id="MobiDB-lite"/>
    </source>
</evidence>
<dbReference type="Gene3D" id="1.10.8.10">
    <property type="entry name" value="DNA helicase RuvA subunit, C-terminal domain"/>
    <property type="match status" value="1"/>
</dbReference>
<dbReference type="AlphaFoldDB" id="A0A2M4AWW9"/>